<dbReference type="Proteomes" id="UP000092993">
    <property type="component" value="Unassembled WGS sequence"/>
</dbReference>
<gene>
    <name evidence="2" type="ORF">A0H81_02172</name>
    <name evidence="1" type="ORF">A0H81_03468</name>
</gene>
<evidence type="ECO:0000313" key="1">
    <source>
        <dbReference type="EMBL" id="OBZ76916.1"/>
    </source>
</evidence>
<organism evidence="2 3">
    <name type="scientific">Grifola frondosa</name>
    <name type="common">Maitake</name>
    <name type="synonym">Polyporus frondosus</name>
    <dbReference type="NCBI Taxonomy" id="5627"/>
    <lineage>
        <taxon>Eukaryota</taxon>
        <taxon>Fungi</taxon>
        <taxon>Dikarya</taxon>
        <taxon>Basidiomycota</taxon>
        <taxon>Agaricomycotina</taxon>
        <taxon>Agaricomycetes</taxon>
        <taxon>Polyporales</taxon>
        <taxon>Grifolaceae</taxon>
        <taxon>Grifola</taxon>
    </lineage>
</organism>
<dbReference type="EMBL" id="LUGG01000003">
    <property type="protein sequence ID" value="OBZ76916.1"/>
    <property type="molecule type" value="Genomic_DNA"/>
</dbReference>
<dbReference type="AlphaFoldDB" id="A0A1C7MS73"/>
<sequence length="186" mass="20085">MSALEVAHIVNVLTYTIRRLEDAVQREQEDVIKSARIAFASGLLWASDIATVGRDRVTRSVGVMTSTPELLDRSNTPVVMEIQPTEADDVERDTVSTEPGIRSVSTAASTTNSARVLLPSEVMESGYVEAEVVEPALEDVAFSDIEVIEAVLPEHIIDLSGDTGSESGRDSDTDELEVRGVILIVC</sequence>
<reference evidence="2 3" key="1">
    <citation type="submission" date="2016-03" db="EMBL/GenBank/DDBJ databases">
        <title>Whole genome sequencing of Grifola frondosa 9006-11.</title>
        <authorList>
            <person name="Min B."/>
            <person name="Park H."/>
            <person name="Kim J.-G."/>
            <person name="Cho H."/>
            <person name="Oh Y.-L."/>
            <person name="Kong W.-S."/>
            <person name="Choi I.-G."/>
        </authorList>
    </citation>
    <scope>NUCLEOTIDE SEQUENCE [LARGE SCALE GENOMIC DNA]</scope>
    <source>
        <strain evidence="2 3">9006-11</strain>
    </source>
</reference>
<evidence type="ECO:0000313" key="2">
    <source>
        <dbReference type="EMBL" id="OBZ77794.1"/>
    </source>
</evidence>
<proteinExistence type="predicted"/>
<accession>A0A1C7MS73</accession>
<evidence type="ECO:0000313" key="3">
    <source>
        <dbReference type="Proteomes" id="UP000092993"/>
    </source>
</evidence>
<keyword evidence="3" id="KW-1185">Reference proteome</keyword>
<protein>
    <submittedName>
        <fullName evidence="2">Uncharacterized protein</fullName>
    </submittedName>
</protein>
<name>A0A1C7MS73_GRIFR</name>
<dbReference type="EMBL" id="LUGG01000002">
    <property type="protein sequence ID" value="OBZ77794.1"/>
    <property type="molecule type" value="Genomic_DNA"/>
</dbReference>
<comment type="caution">
    <text evidence="2">The sequence shown here is derived from an EMBL/GenBank/DDBJ whole genome shotgun (WGS) entry which is preliminary data.</text>
</comment>